<dbReference type="EMBL" id="AP023418">
    <property type="protein sequence ID" value="BCK81940.1"/>
    <property type="molecule type" value="Genomic_DNA"/>
</dbReference>
<proteinExistence type="predicted"/>
<keyword evidence="4" id="KW-1185">Reference proteome</keyword>
<evidence type="ECO:0000313" key="4">
    <source>
        <dbReference type="Proteomes" id="UP000681035"/>
    </source>
</evidence>
<dbReference type="Proteomes" id="UP000681035">
    <property type="component" value="Chromosome"/>
</dbReference>
<keyword evidence="1" id="KW-1133">Transmembrane helix</keyword>
<dbReference type="RefSeq" id="WP_213540583.1">
    <property type="nucleotide sequence ID" value="NZ_AP023418.1"/>
</dbReference>
<keyword evidence="2" id="KW-0732">Signal</keyword>
<accession>A0A810Q1T9</accession>
<keyword evidence="1" id="KW-0472">Membrane</keyword>
<organism evidence="3 4">
    <name type="scientific">Vescimonas coprocola</name>
    <dbReference type="NCBI Taxonomy" id="2714355"/>
    <lineage>
        <taxon>Bacteria</taxon>
        <taxon>Bacillati</taxon>
        <taxon>Bacillota</taxon>
        <taxon>Clostridia</taxon>
        <taxon>Eubacteriales</taxon>
        <taxon>Oscillospiraceae</taxon>
        <taxon>Vescimonas</taxon>
    </lineage>
</organism>
<evidence type="ECO:0000256" key="2">
    <source>
        <dbReference type="SAM" id="SignalP"/>
    </source>
</evidence>
<dbReference type="KEGG" id="vcop:MM50RIKEN_17030"/>
<evidence type="ECO:0000256" key="1">
    <source>
        <dbReference type="SAM" id="Phobius"/>
    </source>
</evidence>
<sequence>MKARMSRKFFCLLLTVVMVCTLLPIIALAAEPSGSIESAGITHAGGYLKNAVSVELKDVTFAESVAVKLYSGDTLLTTATLQGVNPGSHGFLTCCIATETADEYWSLTPWTPKDDVVPDKAVLVVDGRELAEKTFTLDADEWAALPGTVLPCSIERAAITHDNGILKNAVSVDLKNVNFESSVQVQLYSDETLLTTATLQGVTPGSYDFLTCCIATETADEYWSLTPWTPKDNIVPNKAVLFVDGHEEDTKTFTLDADEWAALPGTVFPYSGSIERAGMTHDNGVLKNAVSVDLKNVNFESSVRVQLYSGETLLTTATLNTDKLGAGSYSYLTCCIATETADEYWSLTPWTPKDDVVPNKVVLFVDDNEMDTMEFTLDAAEWKALPGTVLPSSNVTNGTTSNNDKLDNVPQTGDTSNFALWIALLFVSGGAAIGTTVVSKKKTYNK</sequence>
<gene>
    <name evidence="3" type="ORF">MM50RIKEN_17030</name>
</gene>
<evidence type="ECO:0008006" key="5">
    <source>
        <dbReference type="Google" id="ProtNLM"/>
    </source>
</evidence>
<evidence type="ECO:0000313" key="3">
    <source>
        <dbReference type="EMBL" id="BCK81940.1"/>
    </source>
</evidence>
<feature type="transmembrane region" description="Helical" evidence="1">
    <location>
        <begin position="418"/>
        <end position="438"/>
    </location>
</feature>
<dbReference type="AlphaFoldDB" id="A0A810Q1T9"/>
<name>A0A810Q1T9_9FIRM</name>
<protein>
    <recommendedName>
        <fullName evidence="5">Gram-positive cocci surface proteins LPxTG domain-containing protein</fullName>
    </recommendedName>
</protein>
<feature type="signal peptide" evidence="2">
    <location>
        <begin position="1"/>
        <end position="29"/>
    </location>
</feature>
<keyword evidence="1" id="KW-0812">Transmembrane</keyword>
<feature type="chain" id="PRO_5032430570" description="Gram-positive cocci surface proteins LPxTG domain-containing protein" evidence="2">
    <location>
        <begin position="30"/>
        <end position="446"/>
    </location>
</feature>
<reference evidence="3" key="1">
    <citation type="submission" date="2020-09" db="EMBL/GenBank/DDBJ databases">
        <title>New species isolated from human feces.</title>
        <authorList>
            <person name="Kitahara M."/>
            <person name="Shigeno Y."/>
            <person name="Shime M."/>
            <person name="Matsumoto Y."/>
            <person name="Nakamura S."/>
            <person name="Motooka D."/>
            <person name="Fukuoka S."/>
            <person name="Nishikawa H."/>
            <person name="Benno Y."/>
        </authorList>
    </citation>
    <scope>NUCLEOTIDE SEQUENCE</scope>
    <source>
        <strain evidence="3">MM50</strain>
    </source>
</reference>